<feature type="binding site" evidence="10">
    <location>
        <begin position="184"/>
        <end position="186"/>
    </location>
    <ligand>
        <name>substrate</name>
    </ligand>
</feature>
<dbReference type="InterPro" id="IPR022953">
    <property type="entry name" value="ATP_PFK"/>
</dbReference>
<comment type="caution">
    <text evidence="12">The sequence shown here is derived from an EMBL/GenBank/DDBJ whole genome shotgun (WGS) entry which is preliminary data.</text>
</comment>
<name>A0A953J7I8_9BACT</name>
<dbReference type="PRINTS" id="PR00476">
    <property type="entry name" value="PHFRCTKINASE"/>
</dbReference>
<evidence type="ECO:0000256" key="10">
    <source>
        <dbReference type="HAMAP-Rule" id="MF_01979"/>
    </source>
</evidence>
<dbReference type="PANTHER" id="PTHR43650">
    <property type="entry name" value="PYROPHOSPHATE--FRUCTOSE 6-PHOSPHATE 1-PHOSPHOTRANSFERASE"/>
    <property type="match status" value="1"/>
</dbReference>
<keyword evidence="3 10" id="KW-0963">Cytoplasm</keyword>
<keyword evidence="5 10" id="KW-0479">Metal-binding</keyword>
<dbReference type="GO" id="GO:0003872">
    <property type="term" value="F:6-phosphofructokinase activity"/>
    <property type="evidence" value="ECO:0007669"/>
    <property type="project" value="UniProtKB-UniRule"/>
</dbReference>
<evidence type="ECO:0000313" key="12">
    <source>
        <dbReference type="EMBL" id="MBZ0154672.1"/>
    </source>
</evidence>
<dbReference type="EMBL" id="JAIOIV010000007">
    <property type="protein sequence ID" value="MBZ0154672.1"/>
    <property type="molecule type" value="Genomic_DNA"/>
</dbReference>
<feature type="binding site" evidence="10">
    <location>
        <position position="18"/>
    </location>
    <ligand>
        <name>diphosphate</name>
        <dbReference type="ChEBI" id="CHEBI:33019"/>
    </ligand>
</feature>
<dbReference type="SUPFAM" id="SSF53784">
    <property type="entry name" value="Phosphofructokinase"/>
    <property type="match status" value="1"/>
</dbReference>
<dbReference type="GO" id="GO:0006002">
    <property type="term" value="P:fructose 6-phosphate metabolic process"/>
    <property type="evidence" value="ECO:0007669"/>
    <property type="project" value="InterPro"/>
</dbReference>
<feature type="active site" description="Proton acceptor" evidence="10">
    <location>
        <position position="140"/>
    </location>
</feature>
<comment type="similarity">
    <text evidence="10">Belongs to the phosphofructokinase type A (PFKA) family. PPi-dependent PFK group II subfamily. Clade 'Short' sub-subfamily.</text>
</comment>
<dbReference type="AlphaFoldDB" id="A0A953J7I8"/>
<dbReference type="Gene3D" id="3.40.50.450">
    <property type="match status" value="1"/>
</dbReference>
<comment type="pathway">
    <text evidence="10">Carbohydrate degradation; glycolysis; D-glyceraldehyde 3-phosphate and glycerone phosphate from D-glucose: step 3/4.</text>
</comment>
<dbReference type="EC" id="2.7.1.90" evidence="10"/>
<evidence type="ECO:0000313" key="13">
    <source>
        <dbReference type="Proteomes" id="UP000705867"/>
    </source>
</evidence>
<dbReference type="GO" id="GO:0047334">
    <property type="term" value="F:diphosphate-fructose-6-phosphate 1-phosphotransferase activity"/>
    <property type="evidence" value="ECO:0007669"/>
    <property type="project" value="UniProtKB-EC"/>
</dbReference>
<keyword evidence="8 10" id="KW-0324">Glycolysis</keyword>
<gene>
    <name evidence="10" type="primary">pfp</name>
    <name evidence="12" type="ORF">K8I29_00465</name>
</gene>
<feature type="site" description="Important for catalytic activity; stabilizes the transition state when the phosphoryl donor is PPi" evidence="10">
    <location>
        <position position="137"/>
    </location>
</feature>
<evidence type="ECO:0000256" key="1">
    <source>
        <dbReference type="ARBA" id="ARBA00001946"/>
    </source>
</evidence>
<evidence type="ECO:0000256" key="2">
    <source>
        <dbReference type="ARBA" id="ARBA00003138"/>
    </source>
</evidence>
<feature type="binding site" evidence="10">
    <location>
        <position position="244"/>
    </location>
    <ligand>
        <name>substrate</name>
    </ligand>
</feature>
<dbReference type="GO" id="GO:0009749">
    <property type="term" value="P:response to glucose"/>
    <property type="evidence" value="ECO:0007669"/>
    <property type="project" value="TreeGrafter"/>
</dbReference>
<reference evidence="12" key="2">
    <citation type="submission" date="2021-08" db="EMBL/GenBank/DDBJ databases">
        <authorList>
            <person name="Dalcin Martins P."/>
        </authorList>
    </citation>
    <scope>NUCLEOTIDE SEQUENCE</scope>
    <source>
        <strain evidence="12">MAG_39</strain>
    </source>
</reference>
<comment type="activity regulation">
    <text evidence="10">Non-allosteric.</text>
</comment>
<comment type="cofactor">
    <cofactor evidence="1 10">
        <name>Mg(2+)</name>
        <dbReference type="ChEBI" id="CHEBI:18420"/>
    </cofactor>
</comment>
<reference evidence="12" key="1">
    <citation type="journal article" date="2021" name="bioRxiv">
        <title>Unraveling nitrogen, sulfur and carbon metabolic pathways and microbial community transcriptional responses to substrate deprivation and toxicity stresses in a bioreactor mimicking anoxic brackish coastal sediment conditions.</title>
        <authorList>
            <person name="Martins P.D."/>
            <person name="Echeveste M.J."/>
            <person name="Arshad A."/>
            <person name="Kurth J."/>
            <person name="Ouboter H."/>
            <person name="Jetten M.S.M."/>
            <person name="Welte C.U."/>
        </authorList>
    </citation>
    <scope>NUCLEOTIDE SEQUENCE</scope>
    <source>
        <strain evidence="12">MAG_39</strain>
    </source>
</reference>
<evidence type="ECO:0000256" key="7">
    <source>
        <dbReference type="ARBA" id="ARBA00022842"/>
    </source>
</evidence>
<keyword evidence="7 10" id="KW-0460">Magnesium</keyword>
<dbReference type="HAMAP" id="MF_01979">
    <property type="entry name" value="Phosphofructokinase_II_Short"/>
    <property type="match status" value="1"/>
</dbReference>
<proteinExistence type="inferred from homology"/>
<dbReference type="InterPro" id="IPR000023">
    <property type="entry name" value="Phosphofructokinase_dom"/>
</dbReference>
<feature type="domain" description="Phosphofructokinase" evidence="11">
    <location>
        <begin position="11"/>
        <end position="326"/>
    </location>
</feature>
<dbReference type="Pfam" id="PF00365">
    <property type="entry name" value="PFK"/>
    <property type="match status" value="1"/>
</dbReference>
<evidence type="ECO:0000256" key="8">
    <source>
        <dbReference type="ARBA" id="ARBA00023152"/>
    </source>
</evidence>
<comment type="subcellular location">
    <subcellularLocation>
        <location evidence="10">Cytoplasm</location>
    </subcellularLocation>
</comment>
<dbReference type="NCBIfam" id="NF041103">
    <property type="entry name" value="PFKA_PPi_Ttgales"/>
    <property type="match status" value="1"/>
</dbReference>
<evidence type="ECO:0000256" key="5">
    <source>
        <dbReference type="ARBA" id="ARBA00022723"/>
    </source>
</evidence>
<keyword evidence="4 10" id="KW-0808">Transferase</keyword>
<comment type="function">
    <text evidence="2 10">Catalyzes the phosphorylation of D-fructose 6-phosphate, the first committing step of glycolysis. Uses inorganic phosphate (PPi) as phosphoryl donor instead of ATP like common ATP-dependent phosphofructokinases (ATP-PFKs), which renders the reaction reversible, and can thus function both in glycolysis and gluconeogenesis. Consistently, PPi-PFK can replace the enzymes of both the forward (ATP-PFK) and reverse (fructose-bisphosphatase (FBPase)) reactions.</text>
</comment>
<organism evidence="12 13">
    <name type="scientific">Candidatus Nitrobium versatile</name>
    <dbReference type="NCBI Taxonomy" id="2884831"/>
    <lineage>
        <taxon>Bacteria</taxon>
        <taxon>Pseudomonadati</taxon>
        <taxon>Nitrospirota</taxon>
        <taxon>Nitrospiria</taxon>
        <taxon>Nitrospirales</taxon>
        <taxon>Nitrospiraceae</taxon>
        <taxon>Candidatus Nitrobium</taxon>
    </lineage>
</organism>
<feature type="binding site" evidence="10">
    <location>
        <begin position="138"/>
        <end position="140"/>
    </location>
    <ligand>
        <name>substrate</name>
    </ligand>
</feature>
<dbReference type="InterPro" id="IPR035966">
    <property type="entry name" value="PKF_sf"/>
</dbReference>
<keyword evidence="6 10" id="KW-0418">Kinase</keyword>
<evidence type="ECO:0000256" key="6">
    <source>
        <dbReference type="ARBA" id="ARBA00022777"/>
    </source>
</evidence>
<evidence type="ECO:0000259" key="11">
    <source>
        <dbReference type="Pfam" id="PF00365"/>
    </source>
</evidence>
<comment type="caution">
    <text evidence="10">Lacks conserved residue(s) required for the propagation of feature annotation.</text>
</comment>
<dbReference type="Gene3D" id="3.40.50.460">
    <property type="entry name" value="Phosphofructokinase domain"/>
    <property type="match status" value="1"/>
</dbReference>
<comment type="subunit">
    <text evidence="10">Homodimer.</text>
</comment>
<dbReference type="InterPro" id="IPR054846">
    <property type="entry name" value="PFKA_PPi_Ttgales"/>
</dbReference>
<dbReference type="Proteomes" id="UP000705867">
    <property type="component" value="Unassembled WGS sequence"/>
</dbReference>
<evidence type="ECO:0000256" key="9">
    <source>
        <dbReference type="ARBA" id="ARBA00048072"/>
    </source>
</evidence>
<evidence type="ECO:0000256" key="4">
    <source>
        <dbReference type="ARBA" id="ARBA00022679"/>
    </source>
</evidence>
<dbReference type="InterPro" id="IPR011403">
    <property type="entry name" value="PPi-PFK_TM0289"/>
</dbReference>
<dbReference type="PANTHER" id="PTHR43650:SF1">
    <property type="entry name" value="PYROPHOSPHATE--FRUCTOSE 6-PHOSPHATE 1-PHOSPHOTRANSFERASE SUBUNIT BETA 2"/>
    <property type="match status" value="1"/>
</dbReference>
<dbReference type="GO" id="GO:0005829">
    <property type="term" value="C:cytosol"/>
    <property type="evidence" value="ECO:0007669"/>
    <property type="project" value="TreeGrafter"/>
</dbReference>
<dbReference type="GO" id="GO:0046872">
    <property type="term" value="F:metal ion binding"/>
    <property type="evidence" value="ECO:0007669"/>
    <property type="project" value="UniProtKB-KW"/>
</dbReference>
<feature type="binding site" evidence="10">
    <location>
        <begin position="304"/>
        <end position="307"/>
    </location>
    <ligand>
        <name>substrate</name>
    </ligand>
</feature>
<sequence length="417" mass="45658">MPVGGKDNDTVGIIVGGGPAPGINGVISAATIEAINEGKRVVGIMGGFKPLFEGNTESAVPLTIEKVSTIHAQGGSLLRTSREYPDKVKQKFRVLMDSLMKIGIKHLITIGGEGTLFMANWIEREARGSINVAHVPKTIDNDIPLPGSASTFGYQTARHWGVKIVANVIKDAKAAGRWYFITTMGRHAGHLALGIGKAAGATLTLISEEFEEKLSLKKVADILTGAIIKRLAYGKDFGVAILAEGMAEKFDLSELSRFEQLEKDETGRVRLSEIQLGRILKNFVKQTLESMGITITIVDKNIGYELRAADPIPYDVEYTRDLGFGVIRYLLRGGTGAMIVFDEGRLRPIPFVEMFDFTTGKVKVKTVDISSETYMVGRKYMIRLEKDDLQGATLDRMAGVVNLSPEEFVRRFGYLLQ</sequence>
<comment type="catalytic activity">
    <reaction evidence="9 10">
        <text>beta-D-fructose 6-phosphate + diphosphate = beta-D-fructose 1,6-bisphosphate + phosphate + H(+)</text>
        <dbReference type="Rhea" id="RHEA:13613"/>
        <dbReference type="ChEBI" id="CHEBI:15378"/>
        <dbReference type="ChEBI" id="CHEBI:32966"/>
        <dbReference type="ChEBI" id="CHEBI:33019"/>
        <dbReference type="ChEBI" id="CHEBI:43474"/>
        <dbReference type="ChEBI" id="CHEBI:57634"/>
        <dbReference type="EC" id="2.7.1.90"/>
    </reaction>
</comment>
<protein>
    <recommendedName>
        <fullName evidence="10">Pyrophosphate--fructose 6-phosphate 1-phosphotransferase</fullName>
        <ecNumber evidence="10">2.7.1.90</ecNumber>
    </recommendedName>
    <alternativeName>
        <fullName evidence="10">6-phosphofructokinase, pyrophosphate dependent</fullName>
    </alternativeName>
    <alternativeName>
        <fullName evidence="10">PPi-dependent phosphofructokinase</fullName>
        <shortName evidence="10">PPi-PFK</shortName>
    </alternativeName>
    <alternativeName>
        <fullName evidence="10">Pyrophosphate-dependent 6-phosphofructose-1-kinase</fullName>
    </alternativeName>
</protein>
<dbReference type="PIRSF" id="PIRSF036482">
    <property type="entry name" value="PPi_PFK_TM0289"/>
    <property type="match status" value="1"/>
</dbReference>
<accession>A0A953J7I8</accession>
<evidence type="ECO:0000256" key="3">
    <source>
        <dbReference type="ARBA" id="ARBA00022490"/>
    </source>
</evidence>